<protein>
    <submittedName>
        <fullName evidence="1">Uncharacterized protein</fullName>
    </submittedName>
</protein>
<organism evidence="1 2">
    <name type="scientific">Shewanella piezotolerans (strain WP3 / JCM 13877)</name>
    <dbReference type="NCBI Taxonomy" id="225849"/>
    <lineage>
        <taxon>Bacteria</taxon>
        <taxon>Pseudomonadati</taxon>
        <taxon>Pseudomonadota</taxon>
        <taxon>Gammaproteobacteria</taxon>
        <taxon>Alteromonadales</taxon>
        <taxon>Shewanellaceae</taxon>
        <taxon>Shewanella</taxon>
    </lineage>
</organism>
<dbReference type="STRING" id="225849.swp_3995"/>
<dbReference type="EMBL" id="CP000472">
    <property type="protein sequence ID" value="ACJ30665.1"/>
    <property type="molecule type" value="Genomic_DNA"/>
</dbReference>
<sequence length="37" mass="4204">MPKNRPSVAEVKATNCYFEYHWQTSGEPTLSSIVTQC</sequence>
<dbReference type="Proteomes" id="UP000000753">
    <property type="component" value="Chromosome"/>
</dbReference>
<gene>
    <name evidence="1" type="ordered locus">swp_3995</name>
</gene>
<dbReference type="HOGENOM" id="CLU_3348575_0_0_6"/>
<name>B8CSN9_SHEPW</name>
<accession>B8CSN9</accession>
<dbReference type="AlphaFoldDB" id="B8CSN9"/>
<proteinExistence type="predicted"/>
<reference evidence="1 2" key="1">
    <citation type="journal article" date="2008" name="PLoS ONE">
        <title>Environmental adaptation: genomic analysis of the piezotolerant and psychrotolerant deep-sea iron reducing bacterium Shewanella piezotolerans WP3.</title>
        <authorList>
            <person name="Wang F."/>
            <person name="Wang J."/>
            <person name="Jian H."/>
            <person name="Zhang B."/>
            <person name="Li S."/>
            <person name="Wang F."/>
            <person name="Zeng X."/>
            <person name="Gao L."/>
            <person name="Bartlett D.H."/>
            <person name="Yu J."/>
            <person name="Hu S."/>
            <person name="Xiao X."/>
        </authorList>
    </citation>
    <scope>NUCLEOTIDE SEQUENCE [LARGE SCALE GENOMIC DNA]</scope>
    <source>
        <strain evidence="2">WP3 / JCM 13877</strain>
    </source>
</reference>
<keyword evidence="2" id="KW-1185">Reference proteome</keyword>
<evidence type="ECO:0000313" key="1">
    <source>
        <dbReference type="EMBL" id="ACJ30665.1"/>
    </source>
</evidence>
<evidence type="ECO:0000313" key="2">
    <source>
        <dbReference type="Proteomes" id="UP000000753"/>
    </source>
</evidence>
<dbReference type="KEGG" id="swp:swp_3995"/>